<protein>
    <submittedName>
        <fullName evidence="3">Aminocarboxymuconate-semialdehyde decarboxylase</fullName>
        <ecNumber evidence="3">4.1.1.45</ecNumber>
    </submittedName>
</protein>
<keyword evidence="1 3" id="KW-0456">Lyase</keyword>
<dbReference type="AlphaFoldDB" id="A0A840Q983"/>
<dbReference type="Pfam" id="PF04909">
    <property type="entry name" value="Amidohydro_2"/>
    <property type="match status" value="1"/>
</dbReference>
<sequence>MSSDVTSSVFPTVDVHAHAWLPEVESLVKGRPEYAAHADLEELRAGGESIEVSKRRFGERWERLTDVHTRIEVMAAAQVNVQVVSVSPTQYHSWADSALAWDLAQTTNEGIRAHCAVYSDRLCGLGVAPLRHPAVAVAALEHAVGCGLRGVEISSHVPYRLGGGTIELSDPGLDPLWKRAEELDAVVFLHPWGCTLDARLDRWYLSNSVGQPVEHAVALSHLIFGGVLDRFPRLRLLAAHGGGYLPAFLGRNDHAWRNRPEAKGCRQLPSTYLQRIWFDSLVHTPESLRALVRAAGPNRVVLGSDYPFDMGVEDPVQRLQEAVSDPVTAAAIKGGNAANLNLLPASRRTGRRLESPAPGHW</sequence>
<dbReference type="Proteomes" id="UP000584374">
    <property type="component" value="Unassembled WGS sequence"/>
</dbReference>
<dbReference type="PANTHER" id="PTHR21240:SF28">
    <property type="entry name" value="ISO-OROTATE DECARBOXYLASE (EUROFUNG)"/>
    <property type="match status" value="1"/>
</dbReference>
<proteinExistence type="predicted"/>
<gene>
    <name evidence="3" type="ORF">BJ970_004540</name>
</gene>
<dbReference type="InterPro" id="IPR006680">
    <property type="entry name" value="Amidohydro-rel"/>
</dbReference>
<dbReference type="EMBL" id="JACHIW010000001">
    <property type="protein sequence ID" value="MBB5157006.1"/>
    <property type="molecule type" value="Genomic_DNA"/>
</dbReference>
<reference evidence="3 4" key="1">
    <citation type="submission" date="2020-08" db="EMBL/GenBank/DDBJ databases">
        <title>Sequencing the genomes of 1000 actinobacteria strains.</title>
        <authorList>
            <person name="Klenk H.-P."/>
        </authorList>
    </citation>
    <scope>NUCLEOTIDE SEQUENCE [LARGE SCALE GENOMIC DNA]</scope>
    <source>
        <strain evidence="3 4">DSM 45584</strain>
    </source>
</reference>
<evidence type="ECO:0000313" key="3">
    <source>
        <dbReference type="EMBL" id="MBB5157006.1"/>
    </source>
</evidence>
<dbReference type="InterPro" id="IPR032466">
    <property type="entry name" value="Metal_Hydrolase"/>
</dbReference>
<evidence type="ECO:0000256" key="1">
    <source>
        <dbReference type="ARBA" id="ARBA00023239"/>
    </source>
</evidence>
<evidence type="ECO:0000259" key="2">
    <source>
        <dbReference type="Pfam" id="PF04909"/>
    </source>
</evidence>
<dbReference type="EC" id="4.1.1.45" evidence="3"/>
<name>A0A840Q983_9PSEU</name>
<dbReference type="GO" id="GO:0005737">
    <property type="term" value="C:cytoplasm"/>
    <property type="evidence" value="ECO:0007669"/>
    <property type="project" value="TreeGrafter"/>
</dbReference>
<dbReference type="GO" id="GO:0016787">
    <property type="term" value="F:hydrolase activity"/>
    <property type="evidence" value="ECO:0007669"/>
    <property type="project" value="InterPro"/>
</dbReference>
<dbReference type="SUPFAM" id="SSF51556">
    <property type="entry name" value="Metallo-dependent hydrolases"/>
    <property type="match status" value="1"/>
</dbReference>
<dbReference type="PANTHER" id="PTHR21240">
    <property type="entry name" value="2-AMINO-3-CARBOXYLMUCONATE-6-SEMIALDEHYDE DECARBOXYLASE"/>
    <property type="match status" value="1"/>
</dbReference>
<evidence type="ECO:0000313" key="4">
    <source>
        <dbReference type="Proteomes" id="UP000584374"/>
    </source>
</evidence>
<comment type="caution">
    <text evidence="3">The sequence shown here is derived from an EMBL/GenBank/DDBJ whole genome shotgun (WGS) entry which is preliminary data.</text>
</comment>
<accession>A0A840Q983</accession>
<dbReference type="GO" id="GO:0001760">
    <property type="term" value="F:aminocarboxymuconate-semialdehyde decarboxylase activity"/>
    <property type="evidence" value="ECO:0007669"/>
    <property type="project" value="UniProtKB-EC"/>
</dbReference>
<feature type="domain" description="Amidohydrolase-related" evidence="2">
    <location>
        <begin position="13"/>
        <end position="339"/>
    </location>
</feature>
<dbReference type="GO" id="GO:0019748">
    <property type="term" value="P:secondary metabolic process"/>
    <property type="evidence" value="ECO:0007669"/>
    <property type="project" value="TreeGrafter"/>
</dbReference>
<dbReference type="InterPro" id="IPR032465">
    <property type="entry name" value="ACMSD"/>
</dbReference>
<organism evidence="3 4">
    <name type="scientific">Saccharopolyspora phatthalungensis</name>
    <dbReference type="NCBI Taxonomy" id="664693"/>
    <lineage>
        <taxon>Bacteria</taxon>
        <taxon>Bacillati</taxon>
        <taxon>Actinomycetota</taxon>
        <taxon>Actinomycetes</taxon>
        <taxon>Pseudonocardiales</taxon>
        <taxon>Pseudonocardiaceae</taxon>
        <taxon>Saccharopolyspora</taxon>
    </lineage>
</organism>
<keyword evidence="4" id="KW-1185">Reference proteome</keyword>
<dbReference type="Gene3D" id="3.20.20.140">
    <property type="entry name" value="Metal-dependent hydrolases"/>
    <property type="match status" value="1"/>
</dbReference>